<comment type="caution">
    <text evidence="2">The sequence shown here is derived from an EMBL/GenBank/DDBJ whole genome shotgun (WGS) entry which is preliminary data.</text>
</comment>
<name>A0AAW0Z2K7_9TREE</name>
<dbReference type="PANTHER" id="PTHR37487">
    <property type="entry name" value="CHROMOSOME 1, WHOLE GENOME SHOTGUN SEQUENCE"/>
    <property type="match status" value="1"/>
</dbReference>
<dbReference type="PANTHER" id="PTHR37487:SF2">
    <property type="entry name" value="EXPRESSED PROTEIN"/>
    <property type="match status" value="1"/>
</dbReference>
<reference evidence="2 3" key="1">
    <citation type="journal article" date="2024" name="bioRxiv">
        <title>Comparative genomics of Cryptococcus and Kwoniella reveals pathogenesis evolution and contrasting karyotype dynamics via intercentromeric recombination or chromosome fusion.</title>
        <authorList>
            <person name="Coelho M.A."/>
            <person name="David-Palma M."/>
            <person name="Shea T."/>
            <person name="Bowers K."/>
            <person name="McGinley-Smith S."/>
            <person name="Mohammad A.W."/>
            <person name="Gnirke A."/>
            <person name="Yurkov A.M."/>
            <person name="Nowrousian M."/>
            <person name="Sun S."/>
            <person name="Cuomo C.A."/>
            <person name="Heitman J."/>
        </authorList>
    </citation>
    <scope>NUCLEOTIDE SEQUENCE [LARGE SCALE GENOMIC DNA]</scope>
    <source>
        <strain evidence="2 3">CBS 13917</strain>
    </source>
</reference>
<dbReference type="RefSeq" id="XP_066804624.1">
    <property type="nucleotide sequence ID" value="XM_066944701.1"/>
</dbReference>
<evidence type="ECO:0000313" key="3">
    <source>
        <dbReference type="Proteomes" id="UP001388673"/>
    </source>
</evidence>
<dbReference type="KEGG" id="kne:92178834"/>
<protein>
    <submittedName>
        <fullName evidence="2">Uncharacterized protein</fullName>
    </submittedName>
</protein>
<organism evidence="2 3">
    <name type="scientific">Kwoniella newhampshirensis</name>
    <dbReference type="NCBI Taxonomy" id="1651941"/>
    <lineage>
        <taxon>Eukaryota</taxon>
        <taxon>Fungi</taxon>
        <taxon>Dikarya</taxon>
        <taxon>Basidiomycota</taxon>
        <taxon>Agaricomycotina</taxon>
        <taxon>Tremellomycetes</taxon>
        <taxon>Tremellales</taxon>
        <taxon>Cryptococcaceae</taxon>
        <taxon>Kwoniella</taxon>
    </lineage>
</organism>
<gene>
    <name evidence="2" type="ORF">IAR55_001575</name>
</gene>
<accession>A0AAW0Z2K7</accession>
<proteinExistence type="predicted"/>
<dbReference type="AlphaFoldDB" id="A0AAW0Z2K7"/>
<dbReference type="EMBL" id="JBCAWK010000003">
    <property type="protein sequence ID" value="KAK8864328.1"/>
    <property type="molecule type" value="Genomic_DNA"/>
</dbReference>
<feature type="chain" id="PRO_5043441211" evidence="1">
    <location>
        <begin position="19"/>
        <end position="236"/>
    </location>
</feature>
<dbReference type="Proteomes" id="UP001388673">
    <property type="component" value="Unassembled WGS sequence"/>
</dbReference>
<evidence type="ECO:0000256" key="1">
    <source>
        <dbReference type="SAM" id="SignalP"/>
    </source>
</evidence>
<dbReference type="GeneID" id="92178834"/>
<keyword evidence="1" id="KW-0732">Signal</keyword>
<sequence>MFSRSIVAIVALAGSALAQLTVQTPASLIQCQPALLSWTGGQGPYFLAAIPGGQPSAAALKDFGQQTGNSITWTVDIASGTSVTLKVTDSTGVVNYNQAVTIQPGSSSACLNAAGSSAASSVATPAATSTNAVVAAPGGSAASSAAMSSMAAMSSAAMSSAAMSSAAMSSAAASRASSAAASGTAAASSARASGASAAVSAGAAATSAAASSAGQMFTANNGLMAVVAGVIGLAWI</sequence>
<evidence type="ECO:0000313" key="2">
    <source>
        <dbReference type="EMBL" id="KAK8864328.1"/>
    </source>
</evidence>
<keyword evidence="3" id="KW-1185">Reference proteome</keyword>
<feature type="signal peptide" evidence="1">
    <location>
        <begin position="1"/>
        <end position="18"/>
    </location>
</feature>